<dbReference type="AlphaFoldDB" id="A0A2B7WEL3"/>
<evidence type="ECO:0000313" key="2">
    <source>
        <dbReference type="Proteomes" id="UP000223968"/>
    </source>
</evidence>
<dbReference type="Proteomes" id="UP000223968">
    <property type="component" value="Unassembled WGS sequence"/>
</dbReference>
<proteinExistence type="predicted"/>
<organism evidence="1 2">
    <name type="scientific">Helicocarpus griseus UAMH5409</name>
    <dbReference type="NCBI Taxonomy" id="1447875"/>
    <lineage>
        <taxon>Eukaryota</taxon>
        <taxon>Fungi</taxon>
        <taxon>Dikarya</taxon>
        <taxon>Ascomycota</taxon>
        <taxon>Pezizomycotina</taxon>
        <taxon>Eurotiomycetes</taxon>
        <taxon>Eurotiomycetidae</taxon>
        <taxon>Onygenales</taxon>
        <taxon>Ajellomycetaceae</taxon>
        <taxon>Helicocarpus</taxon>
    </lineage>
</organism>
<dbReference type="OrthoDB" id="4179533at2759"/>
<evidence type="ECO:0000313" key="1">
    <source>
        <dbReference type="EMBL" id="PGG95038.1"/>
    </source>
</evidence>
<comment type="caution">
    <text evidence="1">The sequence shown here is derived from an EMBL/GenBank/DDBJ whole genome shotgun (WGS) entry which is preliminary data.</text>
</comment>
<keyword evidence="2" id="KW-1185">Reference proteome</keyword>
<sequence>MDRVPSLEPANITDTSILDNALSQNLGKLSATERNILQEQAESVLSSYKSCSKDELRNGIELFLEGSTSIPPVTEAPDLVSSVQKPKSPDEMSLIKGRLDDVQRLMQIYNIRPRTEDFSDEPIALMNKLKMPSPADLPRALRRLVEKHVTLKEEEATLLATEYTEKYGSKSLFRAAFREFYTTELIGVQQTFWRPDPRSRRIRRQAEEICLQAIDERLWLNGAEILFVIRATRSFPEDAMAFWRWVSANRLTYLAVRDMLDLRGTSIDDTKNDPLDD</sequence>
<protein>
    <submittedName>
        <fullName evidence="1">Uncharacterized protein</fullName>
    </submittedName>
</protein>
<dbReference type="STRING" id="1447875.A0A2B7WEL3"/>
<name>A0A2B7WEL3_9EURO</name>
<dbReference type="EMBL" id="PDNB01000438">
    <property type="protein sequence ID" value="PGG95038.1"/>
    <property type="molecule type" value="Genomic_DNA"/>
</dbReference>
<reference evidence="1 2" key="1">
    <citation type="submission" date="2017-10" db="EMBL/GenBank/DDBJ databases">
        <title>Comparative genomics in systemic dimorphic fungi from Ajellomycetaceae.</title>
        <authorList>
            <person name="Munoz J.F."/>
            <person name="Mcewen J.G."/>
            <person name="Clay O.K."/>
            <person name="Cuomo C.A."/>
        </authorList>
    </citation>
    <scope>NUCLEOTIDE SEQUENCE [LARGE SCALE GENOMIC DNA]</scope>
    <source>
        <strain evidence="1 2">UAMH5409</strain>
    </source>
</reference>
<gene>
    <name evidence="1" type="ORF">AJ79_10306</name>
</gene>
<accession>A0A2B7WEL3</accession>